<dbReference type="EMBL" id="JAAHCF010000428">
    <property type="protein sequence ID" value="KAK8144094.1"/>
    <property type="molecule type" value="Genomic_DNA"/>
</dbReference>
<accession>A0AAW0RQ79</accession>
<evidence type="ECO:0000313" key="1">
    <source>
        <dbReference type="EMBL" id="KAK8144094.1"/>
    </source>
</evidence>
<proteinExistence type="predicted"/>
<name>A0AAW0RQ79_9HYPO</name>
<dbReference type="Proteomes" id="UP001397290">
    <property type="component" value="Unassembled WGS sequence"/>
</dbReference>
<evidence type="ECO:0000313" key="2">
    <source>
        <dbReference type="Proteomes" id="UP001397290"/>
    </source>
</evidence>
<protein>
    <submittedName>
        <fullName evidence="1">Uncharacterized protein</fullName>
    </submittedName>
</protein>
<gene>
    <name evidence="1" type="ORF">G3M48_006302</name>
</gene>
<comment type="caution">
    <text evidence="1">The sequence shown here is derived from an EMBL/GenBank/DDBJ whole genome shotgun (WGS) entry which is preliminary data.</text>
</comment>
<keyword evidence="2" id="KW-1185">Reference proteome</keyword>
<reference evidence="1 2" key="1">
    <citation type="submission" date="2020-02" db="EMBL/GenBank/DDBJ databases">
        <title>Comparative genomics of the hypocrealean fungal genus Beauvera.</title>
        <authorList>
            <person name="Showalter D.N."/>
            <person name="Bushley K.E."/>
            <person name="Rehner S.A."/>
        </authorList>
    </citation>
    <scope>NUCLEOTIDE SEQUENCE [LARGE SCALE GENOMIC DNA]</scope>
    <source>
        <strain evidence="1 2">ARSEF4384</strain>
    </source>
</reference>
<sequence>MSNSDIILGIPIPRCAQALSITPPARQPTKADHLVIDQIAAYGKTHDKPKAEVQYECHLADGLSDIVVILQRPYVKNYDTRFEDIVRNSNTRRGVDELIRFCTKGARSIYTTTVLNAFAMEPDKDNHNLDAACHQLLAQILQLKKPKVILQCHRDGYKDEWMSRFDFGASDYRFNIFEIPLDEHHTALAIQSLSIKCCE</sequence>
<dbReference type="AlphaFoldDB" id="A0AAW0RQ79"/>
<organism evidence="1 2">
    <name type="scientific">Beauveria asiatica</name>
    <dbReference type="NCBI Taxonomy" id="1069075"/>
    <lineage>
        <taxon>Eukaryota</taxon>
        <taxon>Fungi</taxon>
        <taxon>Dikarya</taxon>
        <taxon>Ascomycota</taxon>
        <taxon>Pezizomycotina</taxon>
        <taxon>Sordariomycetes</taxon>
        <taxon>Hypocreomycetidae</taxon>
        <taxon>Hypocreales</taxon>
        <taxon>Cordycipitaceae</taxon>
        <taxon>Beauveria</taxon>
    </lineage>
</organism>